<reference evidence="2 3" key="3">
    <citation type="journal article" date="2010" name="BMC Genomics">
        <title>Transcriptome sequencing and comparative analysis of cucumber flowers with different sex types.</title>
        <authorList>
            <person name="Guo S."/>
            <person name="Zheng Y."/>
            <person name="Joung J.G."/>
            <person name="Liu S."/>
            <person name="Zhang Z."/>
            <person name="Crasta O.R."/>
            <person name="Sobral B.W."/>
            <person name="Xu Y."/>
            <person name="Huang S."/>
            <person name="Fei Z."/>
        </authorList>
    </citation>
    <scope>NUCLEOTIDE SEQUENCE [LARGE SCALE GENOMIC DNA]</scope>
    <source>
        <strain evidence="3">cv. 9930</strain>
    </source>
</reference>
<gene>
    <name evidence="2" type="ORF">Csa_4G107500</name>
</gene>
<feature type="signal peptide" evidence="1">
    <location>
        <begin position="1"/>
        <end position="21"/>
    </location>
</feature>
<sequence length="149" mass="16604">MWELPKLLLLLLSLPLHHEHGQPALMFSFSSIFLNLCSGLTSLDDVATSADMTNSSDTTFVAKLWSSLSCLTSLIFNEPSSSLPNNSTYVVVFLENLLLSQLFLDVKKGFLNVSWIPLMLLDVIRVYRLPNLKVVSALGIINTIEEKFS</sequence>
<dbReference type="EMBL" id="CM002925">
    <property type="protein sequence ID" value="KGN53709.1"/>
    <property type="molecule type" value="Genomic_DNA"/>
</dbReference>
<dbReference type="AlphaFoldDB" id="A0A0A0KXY1"/>
<protein>
    <submittedName>
        <fullName evidence="2">Uncharacterized protein</fullName>
    </submittedName>
</protein>
<accession>A0A0A0KXY1</accession>
<evidence type="ECO:0000313" key="3">
    <source>
        <dbReference type="Proteomes" id="UP000029981"/>
    </source>
</evidence>
<reference evidence="2 3" key="2">
    <citation type="journal article" date="2009" name="PLoS ONE">
        <title>An integrated genetic and cytogenetic map of the cucumber genome.</title>
        <authorList>
            <person name="Ren Y."/>
            <person name="Zhang Z."/>
            <person name="Liu J."/>
            <person name="Staub J.E."/>
            <person name="Han Y."/>
            <person name="Cheng Z."/>
            <person name="Li X."/>
            <person name="Lu J."/>
            <person name="Miao H."/>
            <person name="Kang H."/>
            <person name="Xie B."/>
            <person name="Gu X."/>
            <person name="Wang X."/>
            <person name="Du Y."/>
            <person name="Jin W."/>
            <person name="Huang S."/>
        </authorList>
    </citation>
    <scope>NUCLEOTIDE SEQUENCE [LARGE SCALE GENOMIC DNA]</scope>
    <source>
        <strain evidence="3">cv. 9930</strain>
    </source>
</reference>
<proteinExistence type="predicted"/>
<name>A0A0A0KXY1_CUCSA</name>
<keyword evidence="1" id="KW-0732">Signal</keyword>
<evidence type="ECO:0000256" key="1">
    <source>
        <dbReference type="SAM" id="SignalP"/>
    </source>
</evidence>
<organism evidence="2 3">
    <name type="scientific">Cucumis sativus</name>
    <name type="common">Cucumber</name>
    <dbReference type="NCBI Taxonomy" id="3659"/>
    <lineage>
        <taxon>Eukaryota</taxon>
        <taxon>Viridiplantae</taxon>
        <taxon>Streptophyta</taxon>
        <taxon>Embryophyta</taxon>
        <taxon>Tracheophyta</taxon>
        <taxon>Spermatophyta</taxon>
        <taxon>Magnoliopsida</taxon>
        <taxon>eudicotyledons</taxon>
        <taxon>Gunneridae</taxon>
        <taxon>Pentapetalae</taxon>
        <taxon>rosids</taxon>
        <taxon>fabids</taxon>
        <taxon>Cucurbitales</taxon>
        <taxon>Cucurbitaceae</taxon>
        <taxon>Benincaseae</taxon>
        <taxon>Cucumis</taxon>
    </lineage>
</organism>
<feature type="chain" id="PRO_5001965651" evidence="1">
    <location>
        <begin position="22"/>
        <end position="149"/>
    </location>
</feature>
<keyword evidence="3" id="KW-1185">Reference proteome</keyword>
<evidence type="ECO:0000313" key="2">
    <source>
        <dbReference type="EMBL" id="KGN53709.1"/>
    </source>
</evidence>
<reference evidence="2 3" key="1">
    <citation type="journal article" date="2009" name="Nat. Genet.">
        <title>The genome of the cucumber, Cucumis sativus L.</title>
        <authorList>
            <person name="Huang S."/>
            <person name="Li R."/>
            <person name="Zhang Z."/>
            <person name="Li L."/>
            <person name="Gu X."/>
            <person name="Fan W."/>
            <person name="Lucas W.J."/>
            <person name="Wang X."/>
            <person name="Xie B."/>
            <person name="Ni P."/>
            <person name="Ren Y."/>
            <person name="Zhu H."/>
            <person name="Li J."/>
            <person name="Lin K."/>
            <person name="Jin W."/>
            <person name="Fei Z."/>
            <person name="Li G."/>
            <person name="Staub J."/>
            <person name="Kilian A."/>
            <person name="van der Vossen E.A."/>
            <person name="Wu Y."/>
            <person name="Guo J."/>
            <person name="He J."/>
            <person name="Jia Z."/>
            <person name="Ren Y."/>
            <person name="Tian G."/>
            <person name="Lu Y."/>
            <person name="Ruan J."/>
            <person name="Qian W."/>
            <person name="Wang M."/>
            <person name="Huang Q."/>
            <person name="Li B."/>
            <person name="Xuan Z."/>
            <person name="Cao J."/>
            <person name="Asan"/>
            <person name="Wu Z."/>
            <person name="Zhang J."/>
            <person name="Cai Q."/>
            <person name="Bai Y."/>
            <person name="Zhao B."/>
            <person name="Han Y."/>
            <person name="Li Y."/>
            <person name="Li X."/>
            <person name="Wang S."/>
            <person name="Shi Q."/>
            <person name="Liu S."/>
            <person name="Cho W.K."/>
            <person name="Kim J.Y."/>
            <person name="Xu Y."/>
            <person name="Heller-Uszynska K."/>
            <person name="Miao H."/>
            <person name="Cheng Z."/>
            <person name="Zhang S."/>
            <person name="Wu J."/>
            <person name="Yang Y."/>
            <person name="Kang H."/>
            <person name="Li M."/>
            <person name="Liang H."/>
            <person name="Ren X."/>
            <person name="Shi Z."/>
            <person name="Wen M."/>
            <person name="Jian M."/>
            <person name="Yang H."/>
            <person name="Zhang G."/>
            <person name="Yang Z."/>
            <person name="Chen R."/>
            <person name="Liu S."/>
            <person name="Li J."/>
            <person name="Ma L."/>
            <person name="Liu H."/>
            <person name="Zhou Y."/>
            <person name="Zhao J."/>
            <person name="Fang X."/>
            <person name="Li G."/>
            <person name="Fang L."/>
            <person name="Li Y."/>
            <person name="Liu D."/>
            <person name="Zheng H."/>
            <person name="Zhang Y."/>
            <person name="Qin N."/>
            <person name="Li Z."/>
            <person name="Yang G."/>
            <person name="Yang S."/>
            <person name="Bolund L."/>
            <person name="Kristiansen K."/>
            <person name="Zheng H."/>
            <person name="Li S."/>
            <person name="Zhang X."/>
            <person name="Yang H."/>
            <person name="Wang J."/>
            <person name="Sun R."/>
            <person name="Zhang B."/>
            <person name="Jiang S."/>
            <person name="Wang J."/>
            <person name="Du Y."/>
            <person name="Li S."/>
        </authorList>
    </citation>
    <scope>NUCLEOTIDE SEQUENCE [LARGE SCALE GENOMIC DNA]</scope>
    <source>
        <strain evidence="3">cv. 9930</strain>
    </source>
</reference>
<dbReference type="Proteomes" id="UP000029981">
    <property type="component" value="Chromosome 4"/>
</dbReference>
<reference evidence="2 3" key="4">
    <citation type="journal article" date="2011" name="BMC Genomics">
        <title>RNA-Seq improves annotation of protein-coding genes in the cucumber genome.</title>
        <authorList>
            <person name="Li Z."/>
            <person name="Zhang Z."/>
            <person name="Yan P."/>
            <person name="Huang S."/>
            <person name="Fei Z."/>
            <person name="Lin K."/>
        </authorList>
    </citation>
    <scope>NUCLEOTIDE SEQUENCE [LARGE SCALE GENOMIC DNA]</scope>
    <source>
        <strain evidence="3">cv. 9930</strain>
    </source>
</reference>
<dbReference type="Gramene" id="KGN53709">
    <property type="protein sequence ID" value="KGN53709"/>
    <property type="gene ID" value="Csa_4G107500"/>
</dbReference>